<sequence>MSVEEPEAMPVAPNNRHHDRTDPGSRFKGTFATVQAKAEKDEAYSALVKKLKRGVLDRFSIERATFVNNKPMRFSNAKGERGGCKNAGQTPR</sequence>
<dbReference type="Proteomes" id="UP001251528">
    <property type="component" value="Unassembled WGS sequence"/>
</dbReference>
<reference evidence="2" key="1">
    <citation type="submission" date="2023-06" db="EMBL/GenBank/DDBJ databases">
        <title>Conoideocrella luteorostrata (Hypocreales: Clavicipitaceae), a potential biocontrol fungus for elongate hemlock scale in United States Christmas tree production areas.</title>
        <authorList>
            <person name="Barrett H."/>
            <person name="Lovett B."/>
            <person name="Macias A.M."/>
            <person name="Stajich J.E."/>
            <person name="Kasson M.T."/>
        </authorList>
    </citation>
    <scope>NUCLEOTIDE SEQUENCE</scope>
    <source>
        <strain evidence="2">ARSEF 14590</strain>
    </source>
</reference>
<evidence type="ECO:0000313" key="3">
    <source>
        <dbReference type="Proteomes" id="UP001251528"/>
    </source>
</evidence>
<dbReference type="EMBL" id="JASWJB010000065">
    <property type="protein sequence ID" value="KAK2602003.1"/>
    <property type="molecule type" value="Genomic_DNA"/>
</dbReference>
<dbReference type="AlphaFoldDB" id="A0AAJ0CVI7"/>
<feature type="region of interest" description="Disordered" evidence="1">
    <location>
        <begin position="1"/>
        <end position="27"/>
    </location>
</feature>
<proteinExistence type="predicted"/>
<evidence type="ECO:0000313" key="2">
    <source>
        <dbReference type="EMBL" id="KAK2602003.1"/>
    </source>
</evidence>
<accession>A0AAJ0CVI7</accession>
<organism evidence="2 3">
    <name type="scientific">Conoideocrella luteorostrata</name>
    <dbReference type="NCBI Taxonomy" id="1105319"/>
    <lineage>
        <taxon>Eukaryota</taxon>
        <taxon>Fungi</taxon>
        <taxon>Dikarya</taxon>
        <taxon>Ascomycota</taxon>
        <taxon>Pezizomycotina</taxon>
        <taxon>Sordariomycetes</taxon>
        <taxon>Hypocreomycetidae</taxon>
        <taxon>Hypocreales</taxon>
        <taxon>Clavicipitaceae</taxon>
        <taxon>Conoideocrella</taxon>
    </lineage>
</organism>
<evidence type="ECO:0000256" key="1">
    <source>
        <dbReference type="SAM" id="MobiDB-lite"/>
    </source>
</evidence>
<name>A0AAJ0CVI7_9HYPO</name>
<protein>
    <submittedName>
        <fullName evidence="2">Uncharacterized protein</fullName>
    </submittedName>
</protein>
<feature type="region of interest" description="Disordered" evidence="1">
    <location>
        <begin position="72"/>
        <end position="92"/>
    </location>
</feature>
<gene>
    <name evidence="2" type="ORF">QQS21_004429</name>
</gene>
<keyword evidence="3" id="KW-1185">Reference proteome</keyword>
<comment type="caution">
    <text evidence="2">The sequence shown here is derived from an EMBL/GenBank/DDBJ whole genome shotgun (WGS) entry which is preliminary data.</text>
</comment>